<dbReference type="InterPro" id="IPR016186">
    <property type="entry name" value="C-type_lectin-like/link_sf"/>
</dbReference>
<keyword evidence="1" id="KW-0430">Lectin</keyword>
<dbReference type="InterPro" id="IPR016187">
    <property type="entry name" value="CTDL_fold"/>
</dbReference>
<accession>A0A3N0XPQ0</accession>
<dbReference type="GO" id="GO:0030246">
    <property type="term" value="F:carbohydrate binding"/>
    <property type="evidence" value="ECO:0007669"/>
    <property type="project" value="UniProtKB-KW"/>
</dbReference>
<evidence type="ECO:0000313" key="3">
    <source>
        <dbReference type="EMBL" id="ROI89214.1"/>
    </source>
</evidence>
<feature type="domain" description="C-type lectin" evidence="2">
    <location>
        <begin position="58"/>
        <end position="168"/>
    </location>
</feature>
<comment type="caution">
    <text evidence="3">The sequence shown here is derived from an EMBL/GenBank/DDBJ whole genome shotgun (WGS) entry which is preliminary data.</text>
</comment>
<reference evidence="3 4" key="1">
    <citation type="submission" date="2018-10" db="EMBL/GenBank/DDBJ databases">
        <title>Genome assembly for a Yunnan-Guizhou Plateau 3E fish, Anabarilius grahami (Regan), and its evolutionary and genetic applications.</title>
        <authorList>
            <person name="Jiang W."/>
        </authorList>
    </citation>
    <scope>NUCLEOTIDE SEQUENCE [LARGE SCALE GENOMIC DNA]</scope>
    <source>
        <strain evidence="3">AG-KIZ</strain>
        <tissue evidence="3">Muscle</tissue>
    </source>
</reference>
<protein>
    <submittedName>
        <fullName evidence="3">CD209 antigen-like protein D</fullName>
    </submittedName>
</protein>
<dbReference type="EMBL" id="RJVU01066817">
    <property type="protein sequence ID" value="ROI89214.1"/>
    <property type="molecule type" value="Genomic_DNA"/>
</dbReference>
<sequence length="178" mass="20641">MSDGIYDDVIRTESERMNTDRMEMMVEIYESADCVRDHDFRTETNTHQPLQRTDGYIYQSSLYFISSEEKNWAESRRFCTERGADLIIINNNKENEFVKKISGGAGVWIGLTVSDVEGRWKWVDGSTLTSRFWATGEPNGSKKENCAVFYSSGWYDYPCNDAFKCICEKNILKDQQLN</sequence>
<dbReference type="InterPro" id="IPR050111">
    <property type="entry name" value="C-type_lectin/snaclec_domain"/>
</dbReference>
<gene>
    <name evidence="3" type="ORF">DPX16_0667</name>
</gene>
<evidence type="ECO:0000256" key="1">
    <source>
        <dbReference type="ARBA" id="ARBA00022734"/>
    </source>
</evidence>
<dbReference type="SUPFAM" id="SSF56436">
    <property type="entry name" value="C-type lectin-like"/>
    <property type="match status" value="1"/>
</dbReference>
<dbReference type="AlphaFoldDB" id="A0A3N0XPQ0"/>
<dbReference type="InterPro" id="IPR001304">
    <property type="entry name" value="C-type_lectin-like"/>
</dbReference>
<dbReference type="Proteomes" id="UP000281406">
    <property type="component" value="Unassembled WGS sequence"/>
</dbReference>
<dbReference type="PROSITE" id="PS50041">
    <property type="entry name" value="C_TYPE_LECTIN_2"/>
    <property type="match status" value="1"/>
</dbReference>
<keyword evidence="4" id="KW-1185">Reference proteome</keyword>
<name>A0A3N0XPQ0_ANAGA</name>
<proteinExistence type="predicted"/>
<dbReference type="SMART" id="SM00034">
    <property type="entry name" value="CLECT"/>
    <property type="match status" value="1"/>
</dbReference>
<dbReference type="PANTHER" id="PTHR22803">
    <property type="entry name" value="MANNOSE, PHOSPHOLIPASE, LECTIN RECEPTOR RELATED"/>
    <property type="match status" value="1"/>
</dbReference>
<dbReference type="Pfam" id="PF00059">
    <property type="entry name" value="Lectin_C"/>
    <property type="match status" value="1"/>
</dbReference>
<dbReference type="InterPro" id="IPR033989">
    <property type="entry name" value="CD209-like_CTLD"/>
</dbReference>
<dbReference type="CDD" id="cd03590">
    <property type="entry name" value="CLECT_DC-SIGN_like"/>
    <property type="match status" value="1"/>
</dbReference>
<dbReference type="OrthoDB" id="8950604at2759"/>
<evidence type="ECO:0000313" key="4">
    <source>
        <dbReference type="Proteomes" id="UP000281406"/>
    </source>
</evidence>
<evidence type="ECO:0000259" key="2">
    <source>
        <dbReference type="PROSITE" id="PS50041"/>
    </source>
</evidence>
<organism evidence="3 4">
    <name type="scientific">Anabarilius grahami</name>
    <name type="common">Kanglang fish</name>
    <name type="synonym">Barilius grahami</name>
    <dbReference type="NCBI Taxonomy" id="495550"/>
    <lineage>
        <taxon>Eukaryota</taxon>
        <taxon>Metazoa</taxon>
        <taxon>Chordata</taxon>
        <taxon>Craniata</taxon>
        <taxon>Vertebrata</taxon>
        <taxon>Euteleostomi</taxon>
        <taxon>Actinopterygii</taxon>
        <taxon>Neopterygii</taxon>
        <taxon>Teleostei</taxon>
        <taxon>Ostariophysi</taxon>
        <taxon>Cypriniformes</taxon>
        <taxon>Xenocyprididae</taxon>
        <taxon>Xenocypridinae</taxon>
        <taxon>Xenocypridinae incertae sedis</taxon>
        <taxon>Anabarilius</taxon>
    </lineage>
</organism>
<dbReference type="Gene3D" id="3.10.100.10">
    <property type="entry name" value="Mannose-Binding Protein A, subunit A"/>
    <property type="match status" value="1"/>
</dbReference>